<feature type="region of interest" description="Disordered" evidence="1">
    <location>
        <begin position="93"/>
        <end position="112"/>
    </location>
</feature>
<reference evidence="2" key="1">
    <citation type="submission" date="2023-10" db="EMBL/GenBank/DDBJ databases">
        <authorList>
            <person name="Hackl T."/>
        </authorList>
    </citation>
    <scope>NUCLEOTIDE SEQUENCE</scope>
</reference>
<dbReference type="InterPro" id="IPR029044">
    <property type="entry name" value="Nucleotide-diphossugar_trans"/>
</dbReference>
<evidence type="ECO:0000313" key="3">
    <source>
        <dbReference type="Proteomes" id="UP001295740"/>
    </source>
</evidence>
<dbReference type="AlphaFoldDB" id="A0AAI8V8N5"/>
<protein>
    <submittedName>
        <fullName evidence="2">Uu.00g032280.m01.CDS01</fullName>
    </submittedName>
</protein>
<gene>
    <name evidence="2" type="ORF">KHLLAP_LOCUS843</name>
</gene>
<sequence>MCMIDKHLSQGLIFKIIRFLPIQERYVSFVKTEKEMAVRLAQHLRQRKKEHREDLAAQKKERQYLGRRFQSRQRIKDIGTFITDSLHATSGNLFQSKPRGEHQNPVTKNEDNNWKSLDTISAELSSFADLGTLFRKNRRHHGEKYIRSQLFGITVQNKGDLEPTYDKDDDEPMEVRKYFCYVNLTNKVASTNISLFLAPVAPLELWLCGRIDNCTKNARYGANDVSIVVCTIGPVDNFEMCIRSWLNNNPLELIFVTTDDKPMAASIVLFSVKEVNQGVQMIEGINAARGTPVATVEDHILWPDTSFEYIEATRPSPAGRRDDVHAELHPDREVCAPPYSSPKGSDSGGNGPKQRWACLRTASTWLR</sequence>
<organism evidence="2 3">
    <name type="scientific">Anthostomella pinea</name>
    <dbReference type="NCBI Taxonomy" id="933095"/>
    <lineage>
        <taxon>Eukaryota</taxon>
        <taxon>Fungi</taxon>
        <taxon>Dikarya</taxon>
        <taxon>Ascomycota</taxon>
        <taxon>Pezizomycotina</taxon>
        <taxon>Sordariomycetes</taxon>
        <taxon>Xylariomycetidae</taxon>
        <taxon>Xylariales</taxon>
        <taxon>Xylariaceae</taxon>
        <taxon>Anthostomella</taxon>
    </lineage>
</organism>
<accession>A0AAI8V8N5</accession>
<proteinExistence type="predicted"/>
<feature type="compositionally biased region" description="Basic and acidic residues" evidence="1">
    <location>
        <begin position="98"/>
        <end position="112"/>
    </location>
</feature>
<feature type="region of interest" description="Disordered" evidence="1">
    <location>
        <begin position="332"/>
        <end position="354"/>
    </location>
</feature>
<dbReference type="Proteomes" id="UP001295740">
    <property type="component" value="Unassembled WGS sequence"/>
</dbReference>
<evidence type="ECO:0000313" key="2">
    <source>
        <dbReference type="EMBL" id="CAJ2500375.1"/>
    </source>
</evidence>
<dbReference type="EMBL" id="CAUWAG010000003">
    <property type="protein sequence ID" value="CAJ2500375.1"/>
    <property type="molecule type" value="Genomic_DNA"/>
</dbReference>
<name>A0AAI8V8N5_9PEZI</name>
<comment type="caution">
    <text evidence="2">The sequence shown here is derived from an EMBL/GenBank/DDBJ whole genome shotgun (WGS) entry which is preliminary data.</text>
</comment>
<keyword evidence="3" id="KW-1185">Reference proteome</keyword>
<evidence type="ECO:0000256" key="1">
    <source>
        <dbReference type="SAM" id="MobiDB-lite"/>
    </source>
</evidence>
<dbReference type="SUPFAM" id="SSF53448">
    <property type="entry name" value="Nucleotide-diphospho-sugar transferases"/>
    <property type="match status" value="1"/>
</dbReference>